<sequence length="247" mass="27776">MSDFQWVATNSKENEKRPLEVKLKVGSLPEAKDSAINILSESHDGYTPVLLIDADMTITANLVGFIHQLPIGALRSSFESLVKQMLPDDELVPELNLDALVELDALFEGAMAIVTNRDERSHLFNSGYLIAQIKDRLSERGMSLEVFQKMDRLVPYLLSDAFTFYVLKSRYPSSVSKYDPLIDWFKQVHSETDLGKTGLRIVIISDRGPTSPTEGIFKIGLKQRCRQRGISYVTADTITIVHSKKVK</sequence>
<reference evidence="1 2" key="1">
    <citation type="journal article" date="2015" name="Nature">
        <title>rRNA introns, odd ribosomes, and small enigmatic genomes across a large radiation of phyla.</title>
        <authorList>
            <person name="Brown C.T."/>
            <person name="Hug L.A."/>
            <person name="Thomas B.C."/>
            <person name="Sharon I."/>
            <person name="Castelle C.J."/>
            <person name="Singh A."/>
            <person name="Wilkins M.J."/>
            <person name="Williams K.H."/>
            <person name="Banfield J.F."/>
        </authorList>
    </citation>
    <scope>NUCLEOTIDE SEQUENCE [LARGE SCALE GENOMIC DNA]</scope>
</reference>
<name>A0A0G0QWW1_9BACT</name>
<evidence type="ECO:0000313" key="2">
    <source>
        <dbReference type="Proteomes" id="UP000034799"/>
    </source>
</evidence>
<protein>
    <submittedName>
        <fullName evidence="1">Uncharacterized protein</fullName>
    </submittedName>
</protein>
<proteinExistence type="predicted"/>
<evidence type="ECO:0000313" key="1">
    <source>
        <dbReference type="EMBL" id="KKR06107.1"/>
    </source>
</evidence>
<accession>A0A0G0QWW1</accession>
<comment type="caution">
    <text evidence="1">The sequence shown here is derived from an EMBL/GenBank/DDBJ whole genome shotgun (WGS) entry which is preliminary data.</text>
</comment>
<dbReference type="EMBL" id="LBWK01000001">
    <property type="protein sequence ID" value="KKR06107.1"/>
    <property type="molecule type" value="Genomic_DNA"/>
</dbReference>
<organism evidence="1 2">
    <name type="scientific">candidate division WS6 bacterium GW2011_GWF2_39_15</name>
    <dbReference type="NCBI Taxonomy" id="1619100"/>
    <lineage>
        <taxon>Bacteria</taxon>
        <taxon>Candidatus Dojkabacteria</taxon>
    </lineage>
</organism>
<dbReference type="STRING" id="1619100.UT34_C0001G0147"/>
<gene>
    <name evidence="1" type="ORF">UT34_C0001G0147</name>
</gene>
<dbReference type="Proteomes" id="UP000034799">
    <property type="component" value="Unassembled WGS sequence"/>
</dbReference>
<dbReference type="AlphaFoldDB" id="A0A0G0QWW1"/>